<dbReference type="RefSeq" id="WP_167335512.1">
    <property type="nucleotide sequence ID" value="NZ_CAWMFX010000052.1"/>
</dbReference>
<protein>
    <submittedName>
        <fullName evidence="1">Uncharacterized protein</fullName>
    </submittedName>
</protein>
<dbReference type="GeneID" id="69550603"/>
<dbReference type="EMBL" id="CP066092">
    <property type="protein sequence ID" value="QQB20880.1"/>
    <property type="molecule type" value="Genomic_DNA"/>
</dbReference>
<evidence type="ECO:0000313" key="1">
    <source>
        <dbReference type="EMBL" id="QQB20880.1"/>
    </source>
</evidence>
<gene>
    <name evidence="1" type="ORF">I6H43_04940</name>
</gene>
<organism evidence="1 2">
    <name type="scientific">Aeromonas jandaei</name>
    <dbReference type="NCBI Taxonomy" id="650"/>
    <lineage>
        <taxon>Bacteria</taxon>
        <taxon>Pseudomonadati</taxon>
        <taxon>Pseudomonadota</taxon>
        <taxon>Gammaproteobacteria</taxon>
        <taxon>Aeromonadales</taxon>
        <taxon>Aeromonadaceae</taxon>
        <taxon>Aeromonas</taxon>
    </lineage>
</organism>
<dbReference type="Proteomes" id="UP000595481">
    <property type="component" value="Chromosome"/>
</dbReference>
<name>A0A7T4ABG2_AERJA</name>
<evidence type="ECO:0000313" key="2">
    <source>
        <dbReference type="Proteomes" id="UP000595481"/>
    </source>
</evidence>
<keyword evidence="2" id="KW-1185">Reference proteome</keyword>
<reference evidence="1 2" key="1">
    <citation type="submission" date="2020-12" db="EMBL/GenBank/DDBJ databases">
        <title>FDA dAtabase for Regulatory Grade micrObial Sequences (FDA-ARGOS): Supporting development and validation of Infectious Disease Dx tests.</title>
        <authorList>
            <person name="Sproer C."/>
            <person name="Gronow S."/>
            <person name="Severitt S."/>
            <person name="Schroder I."/>
            <person name="Tallon L."/>
            <person name="Sadzewicz L."/>
            <person name="Zhao X."/>
            <person name="Boylan J."/>
            <person name="Ott S."/>
            <person name="Bowen H."/>
            <person name="Vavikolanu K."/>
            <person name="Mehta A."/>
            <person name="Aluvathingal J."/>
            <person name="Nadendla S."/>
            <person name="Lowell S."/>
            <person name="Myers T."/>
            <person name="Yan Y."/>
            <person name="Sichtig H."/>
        </authorList>
    </citation>
    <scope>NUCLEOTIDE SEQUENCE [LARGE SCALE GENOMIC DNA]</scope>
    <source>
        <strain evidence="1 2">FDAARGOS_986</strain>
    </source>
</reference>
<proteinExistence type="predicted"/>
<sequence>MKTYSDIISEFNSTFSTNASLCEDLKVGADLGNCRSFALYQLVEDQRSAPFGTVLYHHIGSYNTGEVYEAEGTAGFSLSSRLDSIEKFFPLSSNKATRNLEIGYRSPWLGGSCAFSSIPFKRWWVDSFKTLCANAPAQAELVSSFLTREIEVIAEAARNKGHRSGWVYNRFVDKLEYFSMRVNHEFLDSTQYLFKPVLFFNEFSHNLVSLNEQEKTEMRSEIARAICFDEPFRKKF</sequence>
<accession>A0A7T4ABG2</accession>